<accession>A0A8K0TAY2</accession>
<dbReference type="AlphaFoldDB" id="A0A8K0TAY2"/>
<evidence type="ECO:0000313" key="1">
    <source>
        <dbReference type="EMBL" id="KAH7359471.1"/>
    </source>
</evidence>
<dbReference type="EMBL" id="JAGPXD010000004">
    <property type="protein sequence ID" value="KAH7359471.1"/>
    <property type="molecule type" value="Genomic_DNA"/>
</dbReference>
<sequence>NILVDKDTLKVKAIIDWEYAGFYPPFFEREVYTRHGPRAQTKNDFGLVAKML</sequence>
<keyword evidence="2" id="KW-1185">Reference proteome</keyword>
<feature type="non-terminal residue" evidence="1">
    <location>
        <position position="1"/>
    </location>
</feature>
<proteinExistence type="predicted"/>
<gene>
    <name evidence="1" type="ORF">B0T11DRAFT_212525</name>
</gene>
<protein>
    <recommendedName>
        <fullName evidence="3">Aminoglycoside phosphotransferase</fullName>
    </recommendedName>
</protein>
<dbReference type="OrthoDB" id="2906425at2759"/>
<organism evidence="1 2">
    <name type="scientific">Plectosphaerella cucumerina</name>
    <dbReference type="NCBI Taxonomy" id="40658"/>
    <lineage>
        <taxon>Eukaryota</taxon>
        <taxon>Fungi</taxon>
        <taxon>Dikarya</taxon>
        <taxon>Ascomycota</taxon>
        <taxon>Pezizomycotina</taxon>
        <taxon>Sordariomycetes</taxon>
        <taxon>Hypocreomycetidae</taxon>
        <taxon>Glomerellales</taxon>
        <taxon>Plectosphaerellaceae</taxon>
        <taxon>Plectosphaerella</taxon>
    </lineage>
</organism>
<dbReference type="Proteomes" id="UP000813385">
    <property type="component" value="Unassembled WGS sequence"/>
</dbReference>
<feature type="non-terminal residue" evidence="1">
    <location>
        <position position="52"/>
    </location>
</feature>
<evidence type="ECO:0000313" key="2">
    <source>
        <dbReference type="Proteomes" id="UP000813385"/>
    </source>
</evidence>
<reference evidence="1" key="1">
    <citation type="journal article" date="2021" name="Nat. Commun.">
        <title>Genetic determinants of endophytism in the Arabidopsis root mycobiome.</title>
        <authorList>
            <person name="Mesny F."/>
            <person name="Miyauchi S."/>
            <person name="Thiergart T."/>
            <person name="Pickel B."/>
            <person name="Atanasova L."/>
            <person name="Karlsson M."/>
            <person name="Huettel B."/>
            <person name="Barry K.W."/>
            <person name="Haridas S."/>
            <person name="Chen C."/>
            <person name="Bauer D."/>
            <person name="Andreopoulos W."/>
            <person name="Pangilinan J."/>
            <person name="LaButti K."/>
            <person name="Riley R."/>
            <person name="Lipzen A."/>
            <person name="Clum A."/>
            <person name="Drula E."/>
            <person name="Henrissat B."/>
            <person name="Kohler A."/>
            <person name="Grigoriev I.V."/>
            <person name="Martin F.M."/>
            <person name="Hacquard S."/>
        </authorList>
    </citation>
    <scope>NUCLEOTIDE SEQUENCE</scope>
    <source>
        <strain evidence="1">MPI-CAGE-AT-0016</strain>
    </source>
</reference>
<evidence type="ECO:0008006" key="3">
    <source>
        <dbReference type="Google" id="ProtNLM"/>
    </source>
</evidence>
<comment type="caution">
    <text evidence="1">The sequence shown here is derived from an EMBL/GenBank/DDBJ whole genome shotgun (WGS) entry which is preliminary data.</text>
</comment>
<name>A0A8K0TAY2_9PEZI</name>